<dbReference type="PROSITE" id="PS50112">
    <property type="entry name" value="PAS"/>
    <property type="match status" value="1"/>
</dbReference>
<sequence>MIPNFKYPTPIDKEVDWDKSKTIMSRTDAAGVIDYVNQVFCDVCGYSEEELMGSPHNIIRHPDMPRVIFKVLWDNIQQGINFHAVAKNLAKSGEYYWVVTDFDIIKDAQGKIASYLARRTSVPKQSIDKYIAPLYAKMLQVEAVGGMEASGAYLANFLKENGYYDYIDFIENAILEFK</sequence>
<accession>A0A1H2YP25</accession>
<dbReference type="NCBIfam" id="TIGR00229">
    <property type="entry name" value="sensory_box"/>
    <property type="match status" value="1"/>
</dbReference>
<dbReference type="SUPFAM" id="SSF55785">
    <property type="entry name" value="PYP-like sensor domain (PAS domain)"/>
    <property type="match status" value="1"/>
</dbReference>
<dbReference type="InterPro" id="IPR000014">
    <property type="entry name" value="PAS"/>
</dbReference>
<gene>
    <name evidence="2" type="ORF">SAMN05444420_107112</name>
</gene>
<dbReference type="CDD" id="cd00130">
    <property type="entry name" value="PAS"/>
    <property type="match status" value="1"/>
</dbReference>
<dbReference type="InterPro" id="IPR035965">
    <property type="entry name" value="PAS-like_dom_sf"/>
</dbReference>
<protein>
    <submittedName>
        <fullName evidence="2">PAS domain S-box-containing protein</fullName>
    </submittedName>
</protein>
<dbReference type="InterPro" id="IPR013655">
    <property type="entry name" value="PAS_fold_3"/>
</dbReference>
<dbReference type="OrthoDB" id="9759607at2"/>
<dbReference type="EMBL" id="FNND01000007">
    <property type="protein sequence ID" value="SDX06731.1"/>
    <property type="molecule type" value="Genomic_DNA"/>
</dbReference>
<dbReference type="GeneID" id="85017168"/>
<evidence type="ECO:0000313" key="2">
    <source>
        <dbReference type="EMBL" id="SDX06731.1"/>
    </source>
</evidence>
<evidence type="ECO:0000259" key="1">
    <source>
        <dbReference type="PROSITE" id="PS50112"/>
    </source>
</evidence>
<proteinExistence type="predicted"/>
<evidence type="ECO:0000313" key="3">
    <source>
        <dbReference type="Proteomes" id="UP000182771"/>
    </source>
</evidence>
<keyword evidence="3" id="KW-1185">Reference proteome</keyword>
<organism evidence="2 3">
    <name type="scientific">Capnocytophaga granulosa</name>
    <dbReference type="NCBI Taxonomy" id="45242"/>
    <lineage>
        <taxon>Bacteria</taxon>
        <taxon>Pseudomonadati</taxon>
        <taxon>Bacteroidota</taxon>
        <taxon>Flavobacteriia</taxon>
        <taxon>Flavobacteriales</taxon>
        <taxon>Flavobacteriaceae</taxon>
        <taxon>Capnocytophaga</taxon>
    </lineage>
</organism>
<comment type="caution">
    <text evidence="2">The sequence shown here is derived from an EMBL/GenBank/DDBJ whole genome shotgun (WGS) entry which is preliminary data.</text>
</comment>
<dbReference type="Pfam" id="PF08447">
    <property type="entry name" value="PAS_3"/>
    <property type="match status" value="1"/>
</dbReference>
<dbReference type="AlphaFoldDB" id="A0A1H2YP25"/>
<dbReference type="RefSeq" id="WP_016420983.1">
    <property type="nucleotide sequence ID" value="NZ_CAJPRD010000036.1"/>
</dbReference>
<name>A0A1H2YP25_9FLAO</name>
<reference evidence="2 3" key="1">
    <citation type="submission" date="2016-10" db="EMBL/GenBank/DDBJ databases">
        <authorList>
            <person name="Varghese N."/>
            <person name="Submissions S."/>
        </authorList>
    </citation>
    <scope>NUCLEOTIDE SEQUENCE [LARGE SCALE GENOMIC DNA]</scope>
    <source>
        <strain evidence="2 3">DSM 11449</strain>
    </source>
</reference>
<dbReference type="Proteomes" id="UP000182771">
    <property type="component" value="Unassembled WGS sequence"/>
</dbReference>
<dbReference type="Gene3D" id="3.30.450.20">
    <property type="entry name" value="PAS domain"/>
    <property type="match status" value="1"/>
</dbReference>
<feature type="domain" description="PAS" evidence="1">
    <location>
        <begin position="28"/>
        <end position="79"/>
    </location>
</feature>